<proteinExistence type="inferred from homology"/>
<dbReference type="InterPro" id="IPR057596">
    <property type="entry name" value="RDRP_core"/>
</dbReference>
<dbReference type="Pfam" id="PF05183">
    <property type="entry name" value="RdRP"/>
    <property type="match status" value="1"/>
</dbReference>
<gene>
    <name evidence="3" type="ORF">AVEN_56314_1</name>
</gene>
<keyword evidence="1" id="KW-0694">RNA-binding</keyword>
<keyword evidence="4" id="KW-1185">Reference proteome</keyword>
<dbReference type="Proteomes" id="UP000499080">
    <property type="component" value="Unassembled WGS sequence"/>
</dbReference>
<accession>A0A4Y2V771</accession>
<feature type="domain" description="RDRP core" evidence="2">
    <location>
        <begin position="26"/>
        <end position="73"/>
    </location>
</feature>
<evidence type="ECO:0000259" key="2">
    <source>
        <dbReference type="Pfam" id="PF05183"/>
    </source>
</evidence>
<evidence type="ECO:0000313" key="3">
    <source>
        <dbReference type="EMBL" id="GBO20391.1"/>
    </source>
</evidence>
<protein>
    <recommendedName>
        <fullName evidence="1">RNA-dependent RNA polymerase</fullName>
        <ecNumber evidence="1">2.7.7.48</ecNumber>
    </recommendedName>
</protein>
<sequence>MSQERLVGLATTSIDMQNTDIENIMQDFAGSDLDGDEYHVMWIGELIFERDNYPPMHFTVKDKAKELERPVMVSIY</sequence>
<evidence type="ECO:0000313" key="4">
    <source>
        <dbReference type="Proteomes" id="UP000499080"/>
    </source>
</evidence>
<dbReference type="OrthoDB" id="6513042at2759"/>
<comment type="caution">
    <text evidence="3">The sequence shown here is derived from an EMBL/GenBank/DDBJ whole genome shotgun (WGS) entry which is preliminary data.</text>
</comment>
<keyword evidence="1" id="KW-0808">Transferase</keyword>
<dbReference type="GO" id="GO:0003968">
    <property type="term" value="F:RNA-directed RNA polymerase activity"/>
    <property type="evidence" value="ECO:0007669"/>
    <property type="project" value="UniProtKB-KW"/>
</dbReference>
<organism evidence="3 4">
    <name type="scientific">Araneus ventricosus</name>
    <name type="common">Orbweaver spider</name>
    <name type="synonym">Epeira ventricosa</name>
    <dbReference type="NCBI Taxonomy" id="182803"/>
    <lineage>
        <taxon>Eukaryota</taxon>
        <taxon>Metazoa</taxon>
        <taxon>Ecdysozoa</taxon>
        <taxon>Arthropoda</taxon>
        <taxon>Chelicerata</taxon>
        <taxon>Arachnida</taxon>
        <taxon>Araneae</taxon>
        <taxon>Araneomorphae</taxon>
        <taxon>Entelegynae</taxon>
        <taxon>Araneoidea</taxon>
        <taxon>Araneidae</taxon>
        <taxon>Araneus</taxon>
    </lineage>
</organism>
<dbReference type="EC" id="2.7.7.48" evidence="1"/>
<comment type="catalytic activity">
    <reaction evidence="1">
        <text>RNA(n) + a ribonucleoside 5'-triphosphate = RNA(n+1) + diphosphate</text>
        <dbReference type="Rhea" id="RHEA:21248"/>
        <dbReference type="Rhea" id="RHEA-COMP:14527"/>
        <dbReference type="Rhea" id="RHEA-COMP:17342"/>
        <dbReference type="ChEBI" id="CHEBI:33019"/>
        <dbReference type="ChEBI" id="CHEBI:61557"/>
        <dbReference type="ChEBI" id="CHEBI:140395"/>
        <dbReference type="EC" id="2.7.7.48"/>
    </reaction>
</comment>
<dbReference type="AlphaFoldDB" id="A0A4Y2V771"/>
<dbReference type="EMBL" id="BGPR01043745">
    <property type="protein sequence ID" value="GBO20391.1"/>
    <property type="molecule type" value="Genomic_DNA"/>
</dbReference>
<reference evidence="3 4" key="1">
    <citation type="journal article" date="2019" name="Sci. Rep.">
        <title>Orb-weaving spider Araneus ventricosus genome elucidates the spidroin gene catalogue.</title>
        <authorList>
            <person name="Kono N."/>
            <person name="Nakamura H."/>
            <person name="Ohtoshi R."/>
            <person name="Moran D.A.P."/>
            <person name="Shinohara A."/>
            <person name="Yoshida Y."/>
            <person name="Fujiwara M."/>
            <person name="Mori M."/>
            <person name="Tomita M."/>
            <person name="Arakawa K."/>
        </authorList>
    </citation>
    <scope>NUCLEOTIDE SEQUENCE [LARGE SCALE GENOMIC DNA]</scope>
</reference>
<keyword evidence="1" id="KW-0548">Nucleotidyltransferase</keyword>
<comment type="similarity">
    <text evidence="1">Belongs to the RdRP family.</text>
</comment>
<name>A0A4Y2V771_ARAVE</name>
<evidence type="ECO:0000256" key="1">
    <source>
        <dbReference type="RuleBase" id="RU363098"/>
    </source>
</evidence>
<dbReference type="GO" id="GO:0003723">
    <property type="term" value="F:RNA binding"/>
    <property type="evidence" value="ECO:0007669"/>
    <property type="project" value="UniProtKB-KW"/>
</dbReference>
<keyword evidence="1" id="KW-0696">RNA-directed RNA polymerase</keyword>